<dbReference type="InterPro" id="IPR004869">
    <property type="entry name" value="MMPL_dom"/>
</dbReference>
<dbReference type="GeneID" id="38666796"/>
<feature type="transmembrane region" description="Helical" evidence="7">
    <location>
        <begin position="634"/>
        <end position="655"/>
    </location>
</feature>
<dbReference type="SUPFAM" id="SSF82866">
    <property type="entry name" value="Multidrug efflux transporter AcrB transmembrane domain"/>
    <property type="match status" value="2"/>
</dbReference>
<dbReference type="Pfam" id="PF03176">
    <property type="entry name" value="MMPL"/>
    <property type="match status" value="2"/>
</dbReference>
<evidence type="ECO:0000256" key="7">
    <source>
        <dbReference type="SAM" id="Phobius"/>
    </source>
</evidence>
<feature type="transmembrane region" description="Helical" evidence="7">
    <location>
        <begin position="328"/>
        <end position="354"/>
    </location>
</feature>
<evidence type="ECO:0000313" key="9">
    <source>
        <dbReference type="EMBL" id="BBD72893.1"/>
    </source>
</evidence>
<reference evidence="11" key="2">
    <citation type="submission" date="2018-04" db="EMBL/GenBank/DDBJ databases">
        <title>Complete genome sequence of Sulfodiicoccus acidiphilus strain HS-1.</title>
        <authorList>
            <person name="Sakai H.D."/>
            <person name="Kurosawa N."/>
        </authorList>
    </citation>
    <scope>NUCLEOTIDE SEQUENCE [LARGE SCALE GENOMIC DNA]</scope>
    <source>
        <strain evidence="11">HS-1</strain>
    </source>
</reference>
<dbReference type="Gene3D" id="1.20.1640.10">
    <property type="entry name" value="Multidrug efflux transporter AcrB transmembrane domain"/>
    <property type="match status" value="2"/>
</dbReference>
<dbReference type="InterPro" id="IPR050545">
    <property type="entry name" value="Mycobact_MmpL"/>
</dbReference>
<feature type="transmembrane region" description="Helical" evidence="7">
    <location>
        <begin position="12"/>
        <end position="31"/>
    </location>
</feature>
<feature type="domain" description="Membrane transport protein MMPL" evidence="8">
    <location>
        <begin position="504"/>
        <end position="688"/>
    </location>
</feature>
<accession>A0A348B3Z1</accession>
<reference evidence="10" key="4">
    <citation type="submission" date="2020-09" db="EMBL/GenBank/DDBJ databases">
        <authorList>
            <person name="Sun Q."/>
            <person name="Ohkuma M."/>
        </authorList>
    </citation>
    <scope>NUCLEOTIDE SEQUENCE</scope>
    <source>
        <strain evidence="10">JCM 31740</strain>
    </source>
</reference>
<evidence type="ECO:0000256" key="3">
    <source>
        <dbReference type="ARBA" id="ARBA00022475"/>
    </source>
</evidence>
<dbReference type="PANTHER" id="PTHR33406">
    <property type="entry name" value="MEMBRANE PROTEIN MJ1562-RELATED"/>
    <property type="match status" value="1"/>
</dbReference>
<feature type="transmembrane region" description="Helical" evidence="7">
    <location>
        <begin position="661"/>
        <end position="683"/>
    </location>
</feature>
<keyword evidence="3" id="KW-1003">Cell membrane</keyword>
<feature type="transmembrane region" description="Helical" evidence="7">
    <location>
        <begin position="229"/>
        <end position="252"/>
    </location>
</feature>
<feature type="transmembrane region" description="Helical" evidence="7">
    <location>
        <begin position="535"/>
        <end position="554"/>
    </location>
</feature>
<name>A0A348B3Z1_9CREN</name>
<evidence type="ECO:0000256" key="5">
    <source>
        <dbReference type="ARBA" id="ARBA00022989"/>
    </source>
</evidence>
<dbReference type="PANTHER" id="PTHR33406:SF6">
    <property type="entry name" value="MEMBRANE PROTEIN YDGH-RELATED"/>
    <property type="match status" value="1"/>
</dbReference>
<dbReference type="Proteomes" id="UP000616143">
    <property type="component" value="Unassembled WGS sequence"/>
</dbReference>
<feature type="transmembrane region" description="Helical" evidence="7">
    <location>
        <begin position="561"/>
        <end position="584"/>
    </location>
</feature>
<evidence type="ECO:0000256" key="1">
    <source>
        <dbReference type="ARBA" id="ARBA00004651"/>
    </source>
</evidence>
<reference evidence="9" key="3">
    <citation type="journal article" date="2019" name="BMC Res. Notes">
        <title>Complete genome sequence of the Sulfodiicoccus acidiphilus strain HS-1T, the first crenarchaeon that lacks polB3, isolated from an acidic hot spring in Ohwaku-dani, Hakone, Japan.</title>
        <authorList>
            <person name="Sakai H.D."/>
            <person name="Kurosawa N."/>
        </authorList>
    </citation>
    <scope>NUCLEOTIDE SEQUENCE</scope>
    <source>
        <strain evidence="9">HS-1</strain>
    </source>
</reference>
<evidence type="ECO:0000313" key="11">
    <source>
        <dbReference type="Proteomes" id="UP000276741"/>
    </source>
</evidence>
<dbReference type="EMBL" id="BMQS01000002">
    <property type="protein sequence ID" value="GGT88195.1"/>
    <property type="molecule type" value="Genomic_DNA"/>
</dbReference>
<feature type="transmembrane region" description="Helical" evidence="7">
    <location>
        <begin position="590"/>
        <end position="614"/>
    </location>
</feature>
<evidence type="ECO:0000256" key="4">
    <source>
        <dbReference type="ARBA" id="ARBA00022692"/>
    </source>
</evidence>
<feature type="transmembrane region" description="Helical" evidence="7">
    <location>
        <begin position="258"/>
        <end position="280"/>
    </location>
</feature>
<protein>
    <recommendedName>
        <fullName evidence="8">Membrane transport protein MMPL domain-containing protein</fullName>
    </recommendedName>
</protein>
<reference evidence="10" key="1">
    <citation type="journal article" date="2014" name="Int. J. Syst. Evol. Microbiol.">
        <title>Complete genome sequence of Corynebacterium casei LMG S-19264T (=DSM 44701T), isolated from a smear-ripened cheese.</title>
        <authorList>
            <consortium name="US DOE Joint Genome Institute (JGI-PGF)"/>
            <person name="Walter F."/>
            <person name="Albersmeier A."/>
            <person name="Kalinowski J."/>
            <person name="Ruckert C."/>
        </authorList>
    </citation>
    <scope>NUCLEOTIDE SEQUENCE</scope>
    <source>
        <strain evidence="10">JCM 31740</strain>
    </source>
</reference>
<feature type="transmembrane region" description="Helical" evidence="7">
    <location>
        <begin position="204"/>
        <end position="222"/>
    </location>
</feature>
<evidence type="ECO:0000259" key="8">
    <source>
        <dbReference type="Pfam" id="PF03176"/>
    </source>
</evidence>
<sequence length="705" mass="76616">MKFNRSEFRSIVVWVVLLVFMIPGIINYSHYLTYSAQQESTGQSAEVEKLLFNSSTNRETLIIVVNESPFNLSLASKVLALQGNLSLLPGVISTSSPFSEYELFIASTVGNLSVAKQYVEQHGLYGSPSFLRAASVSADNSTFLVTIQLNYTSGTTLAGGTSPSQEIVPKVEQMVHLYLGNEAYVTGNGALKYETQQLTQRSAFVFPVLFVVLAIAVGLTLYSFKGSLLALLFVSLTTIIGYFAVFVTGILLKSVDYVVNYTLTAVLLGITTDYLVFIASRYKEELKGGREKAIEAASKKASKTVLISGLTVGLSLATFSLVPGFLSWGVVLLIAILISTAMMVTLLPSILSVAGMRLFSTPSKESRVTNSYFYRAATLKRKGLIVAFFVVLTIPAAYLFFHLPTTYNFDVGLPSDLRSVQGLNILQAKFGAYTSPIIVVVNSSAPLRQEARTLIETPGVSSVVGPYADGRDVLNSSNVSQFQVGRYVYFVIYSNVSPYSPAAAQLVKQLRGEGFLVGGVAASIVDLESMNTRNYSLLEILIVTVVGLVLGLSFRSWKDPLASLTGVFMSVTWTTGLLYLISTYVLKERLIYLVPVILFVILMSLGNDYTVFILSRVREEGNVPVAMAKTGRTVTSLGLILAVSLGVLTLIPVGFLQQLGVAFFVSLLIDTFAIRSVYLPSVLQFLKEKPTRPSEGDRNSLKAGR</sequence>
<evidence type="ECO:0000256" key="2">
    <source>
        <dbReference type="ARBA" id="ARBA00010157"/>
    </source>
</evidence>
<dbReference type="AlphaFoldDB" id="A0A348B3Z1"/>
<dbReference type="KEGG" id="sacd:HS1genome_1282"/>
<proteinExistence type="inferred from homology"/>
<dbReference type="RefSeq" id="WP_229768068.1">
    <property type="nucleotide sequence ID" value="NZ_AP018553.1"/>
</dbReference>
<keyword evidence="6 7" id="KW-0472">Membrane</keyword>
<comment type="similarity">
    <text evidence="2">Belongs to the resistance-nodulation-cell division (RND) (TC 2.A.6) family. MmpL subfamily.</text>
</comment>
<keyword evidence="4 7" id="KW-0812">Transmembrane</keyword>
<dbReference type="EMBL" id="AP018553">
    <property type="protein sequence ID" value="BBD72893.1"/>
    <property type="molecule type" value="Genomic_DNA"/>
</dbReference>
<feature type="transmembrane region" description="Helical" evidence="7">
    <location>
        <begin position="383"/>
        <end position="401"/>
    </location>
</feature>
<feature type="domain" description="Membrane transport protein MMPL" evidence="8">
    <location>
        <begin position="120"/>
        <end position="367"/>
    </location>
</feature>
<keyword evidence="5 7" id="KW-1133">Transmembrane helix</keyword>
<organism evidence="9 11">
    <name type="scientific">Sulfodiicoccus acidiphilus</name>
    <dbReference type="NCBI Taxonomy" id="1670455"/>
    <lineage>
        <taxon>Archaea</taxon>
        <taxon>Thermoproteota</taxon>
        <taxon>Thermoprotei</taxon>
        <taxon>Sulfolobales</taxon>
        <taxon>Sulfolobaceae</taxon>
        <taxon>Sulfodiicoccus</taxon>
    </lineage>
</organism>
<keyword evidence="11" id="KW-1185">Reference proteome</keyword>
<evidence type="ECO:0000256" key="6">
    <source>
        <dbReference type="ARBA" id="ARBA00023136"/>
    </source>
</evidence>
<comment type="subcellular location">
    <subcellularLocation>
        <location evidence="1">Cell membrane</location>
        <topology evidence="1">Multi-pass membrane protein</topology>
    </subcellularLocation>
</comment>
<dbReference type="Proteomes" id="UP000276741">
    <property type="component" value="Chromosome"/>
</dbReference>
<gene>
    <name evidence="10" type="ORF">GCM10007116_02700</name>
    <name evidence="9" type="ORF">HS1genome_1282</name>
</gene>
<dbReference type="GO" id="GO:0005886">
    <property type="term" value="C:plasma membrane"/>
    <property type="evidence" value="ECO:0007669"/>
    <property type="project" value="UniProtKB-SubCell"/>
</dbReference>
<evidence type="ECO:0000313" key="10">
    <source>
        <dbReference type="EMBL" id="GGT88195.1"/>
    </source>
</evidence>